<dbReference type="HAMAP" id="MF_01864">
    <property type="entry name" value="tRNA_metthiotr_MiaB"/>
    <property type="match status" value="1"/>
</dbReference>
<dbReference type="PROSITE" id="PS01278">
    <property type="entry name" value="MTTASE_RADICAL"/>
    <property type="match status" value="1"/>
</dbReference>
<feature type="domain" description="Radical SAM core" evidence="16">
    <location>
        <begin position="149"/>
        <end position="378"/>
    </location>
</feature>
<dbReference type="InterPro" id="IPR006638">
    <property type="entry name" value="Elp3/MiaA/NifB-like_rSAM"/>
</dbReference>
<dbReference type="GO" id="GO:0046872">
    <property type="term" value="F:metal ion binding"/>
    <property type="evidence" value="ECO:0007669"/>
    <property type="project" value="UniProtKB-KW"/>
</dbReference>
<dbReference type="PANTHER" id="PTHR43020:SF2">
    <property type="entry name" value="MITOCHONDRIAL TRNA METHYLTHIOTRANSFERASE CDK5RAP1"/>
    <property type="match status" value="1"/>
</dbReference>
<dbReference type="Gene3D" id="3.40.50.12160">
    <property type="entry name" value="Methylthiotransferase, N-terminal domain"/>
    <property type="match status" value="1"/>
</dbReference>
<dbReference type="NCBIfam" id="TIGR01574">
    <property type="entry name" value="miaB-methiolase"/>
    <property type="match status" value="1"/>
</dbReference>
<dbReference type="InterPro" id="IPR005839">
    <property type="entry name" value="Methylthiotransferase"/>
</dbReference>
<protein>
    <recommendedName>
        <fullName evidence="11 14">tRNA-2-methylthio-N(6)-dimethylallyladenosine synthase</fullName>
        <ecNumber evidence="9 14">2.8.4.3</ecNumber>
    </recommendedName>
    <alternativeName>
        <fullName evidence="13 14">(Dimethylallyl)adenosine tRNA methylthiotransferase MiaB</fullName>
    </alternativeName>
    <alternativeName>
        <fullName evidence="12 14">tRNA-i(6)A37 methylthiotransferase</fullName>
    </alternativeName>
</protein>
<dbReference type="Pfam" id="PF00919">
    <property type="entry name" value="UPF0004"/>
    <property type="match status" value="1"/>
</dbReference>
<dbReference type="AlphaFoldDB" id="A0A3E4QPL6"/>
<evidence type="ECO:0000256" key="13">
    <source>
        <dbReference type="ARBA" id="ARBA00081141"/>
    </source>
</evidence>
<evidence type="ECO:0000256" key="10">
    <source>
        <dbReference type="ARBA" id="ARBA00051425"/>
    </source>
</evidence>
<dbReference type="PANTHER" id="PTHR43020">
    <property type="entry name" value="CDK5 REGULATORY SUBUNIT-ASSOCIATED PROTEIN 1"/>
    <property type="match status" value="1"/>
</dbReference>
<dbReference type="NCBIfam" id="TIGR00089">
    <property type="entry name" value="MiaB/RimO family radical SAM methylthiotransferase"/>
    <property type="match status" value="1"/>
</dbReference>
<gene>
    <name evidence="14" type="primary">miaB</name>
    <name evidence="17" type="ORF">DXC81_09085</name>
</gene>
<feature type="binding site" evidence="14">
    <location>
        <position position="89"/>
    </location>
    <ligand>
        <name>[4Fe-4S] cluster</name>
        <dbReference type="ChEBI" id="CHEBI:49883"/>
        <label>1</label>
    </ligand>
</feature>
<evidence type="ECO:0000256" key="8">
    <source>
        <dbReference type="ARBA" id="ARBA00023014"/>
    </source>
</evidence>
<dbReference type="InterPro" id="IPR006463">
    <property type="entry name" value="MiaB_methiolase"/>
</dbReference>
<dbReference type="InterPro" id="IPR023404">
    <property type="entry name" value="rSAM_horseshoe"/>
</dbReference>
<keyword evidence="8 14" id="KW-0411">Iron-sulfur</keyword>
<evidence type="ECO:0000256" key="5">
    <source>
        <dbReference type="ARBA" id="ARBA00022694"/>
    </source>
</evidence>
<keyword evidence="4 14" id="KW-0949">S-adenosyl-L-methionine</keyword>
<comment type="caution">
    <text evidence="17">The sequence shown here is derived from an EMBL/GenBank/DDBJ whole genome shotgun (WGS) entry which is preliminary data.</text>
</comment>
<name>A0A3E4QPL6_9ACTN</name>
<evidence type="ECO:0000259" key="16">
    <source>
        <dbReference type="PROSITE" id="PS51918"/>
    </source>
</evidence>
<feature type="binding site" evidence="14">
    <location>
        <position position="18"/>
    </location>
    <ligand>
        <name>[4Fe-4S] cluster</name>
        <dbReference type="ChEBI" id="CHEBI:49883"/>
        <label>1</label>
    </ligand>
</feature>
<dbReference type="EC" id="2.8.4.3" evidence="9 14"/>
<feature type="binding site" evidence="14">
    <location>
        <position position="170"/>
    </location>
    <ligand>
        <name>[4Fe-4S] cluster</name>
        <dbReference type="ChEBI" id="CHEBI:49883"/>
        <label>2</label>
        <note>4Fe-4S-S-AdoMet</note>
    </ligand>
</feature>
<comment type="catalytic activity">
    <reaction evidence="10 14">
        <text>N(6)-dimethylallyladenosine(37) in tRNA + (sulfur carrier)-SH + AH2 + 2 S-adenosyl-L-methionine = 2-methylsulfanyl-N(6)-dimethylallyladenosine(37) in tRNA + (sulfur carrier)-H + 5'-deoxyadenosine + L-methionine + A + S-adenosyl-L-homocysteine + 2 H(+)</text>
        <dbReference type="Rhea" id="RHEA:37067"/>
        <dbReference type="Rhea" id="RHEA-COMP:10375"/>
        <dbReference type="Rhea" id="RHEA-COMP:10376"/>
        <dbReference type="Rhea" id="RHEA-COMP:14737"/>
        <dbReference type="Rhea" id="RHEA-COMP:14739"/>
        <dbReference type="ChEBI" id="CHEBI:13193"/>
        <dbReference type="ChEBI" id="CHEBI:15378"/>
        <dbReference type="ChEBI" id="CHEBI:17319"/>
        <dbReference type="ChEBI" id="CHEBI:17499"/>
        <dbReference type="ChEBI" id="CHEBI:29917"/>
        <dbReference type="ChEBI" id="CHEBI:57844"/>
        <dbReference type="ChEBI" id="CHEBI:57856"/>
        <dbReference type="ChEBI" id="CHEBI:59789"/>
        <dbReference type="ChEBI" id="CHEBI:64428"/>
        <dbReference type="ChEBI" id="CHEBI:74415"/>
        <dbReference type="ChEBI" id="CHEBI:74417"/>
        <dbReference type="EC" id="2.8.4.3"/>
    </reaction>
</comment>
<dbReference type="SFLD" id="SFLDF00273">
    <property type="entry name" value="(dimethylallyl)adenosine_tRNA"/>
    <property type="match status" value="1"/>
</dbReference>
<dbReference type="SFLD" id="SFLDG01082">
    <property type="entry name" value="B12-binding_domain_containing"/>
    <property type="match status" value="1"/>
</dbReference>
<feature type="binding site" evidence="14">
    <location>
        <position position="167"/>
    </location>
    <ligand>
        <name>[4Fe-4S] cluster</name>
        <dbReference type="ChEBI" id="CHEBI:49883"/>
        <label>2</label>
        <note>4Fe-4S-S-AdoMet</note>
    </ligand>
</feature>
<dbReference type="GO" id="GO:0035597">
    <property type="term" value="F:tRNA-2-methylthio-N(6)-dimethylallyladenosine(37) synthase activity"/>
    <property type="evidence" value="ECO:0007669"/>
    <property type="project" value="UniProtKB-EC"/>
</dbReference>
<dbReference type="PROSITE" id="PS51918">
    <property type="entry name" value="RADICAL_SAM"/>
    <property type="match status" value="1"/>
</dbReference>
<dbReference type="GO" id="GO:0005829">
    <property type="term" value="C:cytosol"/>
    <property type="evidence" value="ECO:0007669"/>
    <property type="project" value="TreeGrafter"/>
</dbReference>
<dbReference type="PROSITE" id="PS51449">
    <property type="entry name" value="MTTASE_N"/>
    <property type="match status" value="1"/>
</dbReference>
<dbReference type="Gene3D" id="3.80.30.20">
    <property type="entry name" value="tm_1862 like domain"/>
    <property type="match status" value="1"/>
</dbReference>
<keyword evidence="7 14" id="KW-0408">Iron</keyword>
<dbReference type="FunFam" id="3.80.30.20:FF:000001">
    <property type="entry name" value="tRNA-2-methylthio-N(6)-dimethylallyladenosine synthase 2"/>
    <property type="match status" value="1"/>
</dbReference>
<dbReference type="Proteomes" id="UP000260943">
    <property type="component" value="Unassembled WGS sequence"/>
</dbReference>
<evidence type="ECO:0000256" key="4">
    <source>
        <dbReference type="ARBA" id="ARBA00022691"/>
    </source>
</evidence>
<feature type="binding site" evidence="14">
    <location>
        <position position="54"/>
    </location>
    <ligand>
        <name>[4Fe-4S] cluster</name>
        <dbReference type="ChEBI" id="CHEBI:49883"/>
        <label>1</label>
    </ligand>
</feature>
<evidence type="ECO:0000256" key="3">
    <source>
        <dbReference type="ARBA" id="ARBA00022679"/>
    </source>
</evidence>
<evidence type="ECO:0000256" key="11">
    <source>
        <dbReference type="ARBA" id="ARBA00068570"/>
    </source>
</evidence>
<keyword evidence="2 14" id="KW-0004">4Fe-4S</keyword>
<dbReference type="InterPro" id="IPR058240">
    <property type="entry name" value="rSAM_sf"/>
</dbReference>
<dbReference type="InterPro" id="IPR020612">
    <property type="entry name" value="Methylthiotransferase_CS"/>
</dbReference>
<dbReference type="SMART" id="SM00729">
    <property type="entry name" value="Elp3"/>
    <property type="match status" value="1"/>
</dbReference>
<evidence type="ECO:0000256" key="6">
    <source>
        <dbReference type="ARBA" id="ARBA00022723"/>
    </source>
</evidence>
<organism evidence="17 18">
    <name type="scientific">Collinsella tanakaei</name>
    <dbReference type="NCBI Taxonomy" id="626935"/>
    <lineage>
        <taxon>Bacteria</taxon>
        <taxon>Bacillati</taxon>
        <taxon>Actinomycetota</taxon>
        <taxon>Coriobacteriia</taxon>
        <taxon>Coriobacteriales</taxon>
        <taxon>Coriobacteriaceae</taxon>
        <taxon>Collinsella</taxon>
    </lineage>
</organism>
<dbReference type="CDD" id="cd01335">
    <property type="entry name" value="Radical_SAM"/>
    <property type="match status" value="1"/>
</dbReference>
<reference evidence="17 18" key="1">
    <citation type="submission" date="2018-08" db="EMBL/GenBank/DDBJ databases">
        <title>A genome reference for cultivated species of the human gut microbiota.</title>
        <authorList>
            <person name="Zou Y."/>
            <person name="Xue W."/>
            <person name="Luo G."/>
        </authorList>
    </citation>
    <scope>NUCLEOTIDE SEQUENCE [LARGE SCALE GENOMIC DNA]</scope>
    <source>
        <strain evidence="17 18">TF08-14</strain>
    </source>
</reference>
<evidence type="ECO:0000256" key="7">
    <source>
        <dbReference type="ARBA" id="ARBA00023004"/>
    </source>
</evidence>
<evidence type="ECO:0000256" key="9">
    <source>
        <dbReference type="ARBA" id="ARBA00033765"/>
    </source>
</evidence>
<sequence length="452" mass="49956">MNSSILSGKTYFIRTFGCQMNLHDSERVSGLLDSLGCLEVGEPSDADIVIFMTCCVREAADTRLYGQCSSCKSLPKPPSGRRVIAVGGCIAQRDGEGLLTNLDNVDVIFGTHSIAHVGELIAQAFEDGDHHVRCEEIEDKGATSMPWHRATTFHSWVPIMTGCNNFCSYCIVPYVRGREKSRPFEQIVDEVAGLVRSGVREITLLGQNVNSYGRDIFGKPRFADLLRAVGETGIERIRFTSSHPKDLLPETINAMADVPAVMPHLHLAVQSGSTRVLKEMNRRYTREQYIDLVRSIREKIPGIALTTDIIVGFPGETEEDFLQTLSLAEEVRYAQAFTFIYSKREGTPAAKIDDPTPHDVILDRFNRLVSVIETTAHEFNQGQLHTTVPALIEGTSKKDDCMLQGKSPWNQTVHAPLPEGADIDSYIGKIVDVDVDVAKTWYLSGSLVGGPR</sequence>
<keyword evidence="14" id="KW-0963">Cytoplasm</keyword>
<comment type="cofactor">
    <cofactor evidence="14">
        <name>[4Fe-4S] cluster</name>
        <dbReference type="ChEBI" id="CHEBI:49883"/>
    </cofactor>
    <text evidence="14">Binds 2 [4Fe-4S] clusters. One cluster is coordinated with 3 cysteines and an exchangeable S-adenosyl-L-methionine.</text>
</comment>
<feature type="binding site" evidence="14">
    <location>
        <position position="163"/>
    </location>
    <ligand>
        <name>[4Fe-4S] cluster</name>
        <dbReference type="ChEBI" id="CHEBI:49883"/>
        <label>2</label>
        <note>4Fe-4S-S-AdoMet</note>
    </ligand>
</feature>
<comment type="subunit">
    <text evidence="14">Monomer.</text>
</comment>
<dbReference type="SFLD" id="SFLDS00029">
    <property type="entry name" value="Radical_SAM"/>
    <property type="match status" value="1"/>
</dbReference>
<evidence type="ECO:0000313" key="18">
    <source>
        <dbReference type="Proteomes" id="UP000260943"/>
    </source>
</evidence>
<evidence type="ECO:0000259" key="15">
    <source>
        <dbReference type="PROSITE" id="PS51449"/>
    </source>
</evidence>
<proteinExistence type="inferred from homology"/>
<keyword evidence="5 14" id="KW-0819">tRNA processing</keyword>
<evidence type="ECO:0000256" key="14">
    <source>
        <dbReference type="HAMAP-Rule" id="MF_01864"/>
    </source>
</evidence>
<feature type="domain" description="MTTase N-terminal" evidence="15">
    <location>
        <begin position="9"/>
        <end position="126"/>
    </location>
</feature>
<dbReference type="InterPro" id="IPR007197">
    <property type="entry name" value="rSAM"/>
</dbReference>
<evidence type="ECO:0000256" key="1">
    <source>
        <dbReference type="ARBA" id="ARBA00003234"/>
    </source>
</evidence>
<dbReference type="SFLD" id="SFLDG01061">
    <property type="entry name" value="methylthiotransferase"/>
    <property type="match status" value="1"/>
</dbReference>
<dbReference type="InterPro" id="IPR013848">
    <property type="entry name" value="Methylthiotransferase_N"/>
</dbReference>
<dbReference type="SUPFAM" id="SSF102114">
    <property type="entry name" value="Radical SAM enzymes"/>
    <property type="match status" value="1"/>
</dbReference>
<comment type="similarity">
    <text evidence="14">Belongs to the methylthiotransferase family. MiaB subfamily.</text>
</comment>
<evidence type="ECO:0000256" key="2">
    <source>
        <dbReference type="ARBA" id="ARBA00022485"/>
    </source>
</evidence>
<comment type="subcellular location">
    <subcellularLocation>
        <location evidence="14">Cytoplasm</location>
    </subcellularLocation>
</comment>
<keyword evidence="6 14" id="KW-0479">Metal-binding</keyword>
<evidence type="ECO:0000256" key="12">
    <source>
        <dbReference type="ARBA" id="ARBA00080698"/>
    </source>
</evidence>
<dbReference type="EMBL" id="QSRJ01000011">
    <property type="protein sequence ID" value="RGL08253.1"/>
    <property type="molecule type" value="Genomic_DNA"/>
</dbReference>
<dbReference type="GO" id="GO:0051539">
    <property type="term" value="F:4 iron, 4 sulfur cluster binding"/>
    <property type="evidence" value="ECO:0007669"/>
    <property type="project" value="UniProtKB-UniRule"/>
</dbReference>
<keyword evidence="3 14" id="KW-0808">Transferase</keyword>
<dbReference type="Pfam" id="PF04055">
    <property type="entry name" value="Radical_SAM"/>
    <property type="match status" value="1"/>
</dbReference>
<dbReference type="FunFam" id="3.40.50.12160:FF:000003">
    <property type="entry name" value="CDK5 regulatory subunit-associated protein 1"/>
    <property type="match status" value="1"/>
</dbReference>
<dbReference type="RefSeq" id="WP_117680102.1">
    <property type="nucleotide sequence ID" value="NZ_CAJJKC010000002.1"/>
</dbReference>
<comment type="function">
    <text evidence="1 14">Catalyzes the methylthiolation of N6-(dimethylallyl)adenosine (i(6)A), leading to the formation of 2-methylthio-N6-(dimethylallyl)adenosine (ms(2)i(6)A) at position 37 in tRNAs that read codons beginning with uridine.</text>
</comment>
<dbReference type="InterPro" id="IPR038135">
    <property type="entry name" value="Methylthiotransferase_N_sf"/>
</dbReference>
<accession>A0A3E4QPL6</accession>
<evidence type="ECO:0000313" key="17">
    <source>
        <dbReference type="EMBL" id="RGL08253.1"/>
    </source>
</evidence>